<dbReference type="EMBL" id="VBOW01000014">
    <property type="protein sequence ID" value="TMQ60448.1"/>
    <property type="molecule type" value="Genomic_DNA"/>
</dbReference>
<evidence type="ECO:0000313" key="5">
    <source>
        <dbReference type="EMBL" id="TMQ60448.1"/>
    </source>
</evidence>
<dbReference type="GO" id="GO:0006779">
    <property type="term" value="P:porphyrin-containing compound biosynthetic process"/>
    <property type="evidence" value="ECO:0007669"/>
    <property type="project" value="InterPro"/>
</dbReference>
<dbReference type="InterPro" id="IPR034505">
    <property type="entry name" value="Coproporphyrinogen-III_oxidase"/>
</dbReference>
<keyword evidence="2" id="KW-0963">Cytoplasm</keyword>
<comment type="subcellular location">
    <subcellularLocation>
        <location evidence="2">Cytoplasm</location>
    </subcellularLocation>
</comment>
<keyword evidence="2" id="KW-0479">Metal-binding</keyword>
<evidence type="ECO:0000256" key="1">
    <source>
        <dbReference type="ARBA" id="ARBA00006100"/>
    </source>
</evidence>
<dbReference type="SMART" id="SM00729">
    <property type="entry name" value="Elp3"/>
    <property type="match status" value="1"/>
</dbReference>
<dbReference type="AlphaFoldDB" id="A0A538T9Z9"/>
<dbReference type="PROSITE" id="PS51918">
    <property type="entry name" value="RADICAL_SAM"/>
    <property type="match status" value="1"/>
</dbReference>
<dbReference type="SFLD" id="SFLDG01065">
    <property type="entry name" value="anaerobic_coproporphyrinogen-I"/>
    <property type="match status" value="1"/>
</dbReference>
<keyword evidence="2" id="KW-0411">Iron-sulfur</keyword>
<evidence type="ECO:0000259" key="4">
    <source>
        <dbReference type="PROSITE" id="PS51918"/>
    </source>
</evidence>
<sequence length="510" mass="55847">MRGGGGPDDRDQGQGALRRRHPPEGALRHPLRRADSASRDQRTGQLRPLRRAEGAHLHDGGQPRQQSRQPLLGPAPAESDQGEGDDPLLVVGRREEHASVQPPLPPGALTVEYGLYIHLPYCRSICPYCDFVKAPLHHAEPERLLAALVREWERAQPADGGAWSRPRTIYVGGGTPTALSPAALGRFLAWIRGAWDLSRVREFTVEANPEGLTPEKLSILFEGGVGRLSLGVQSLEAAALRSLGRIHTAESALRALALTRRAGFRNVSIDLMYGVPGETAEGFRAGLRRLVGLGVPHVSAYPLQLEEGTPLHAKAERGAVTVPGEEEVFRRYEDLVAILTGAGYRHYEVSNFALPGYRSRHNEGYWTRRPYLGLGPGAHSFDGRSRWRNEESIPRYFDRVESGELPRVEQRVLSETEASEEAIFLGLRRARGLRVSRHLARFSDAKIAAWRLWAEEGHAVQASPPGRLRPSDQGLFLAHDLASELFARTDPPGPGGPPQGAAVSSHTPSA</sequence>
<dbReference type="PANTHER" id="PTHR13932:SF5">
    <property type="entry name" value="RADICAL S-ADENOSYL METHIONINE DOMAIN-CONTAINING PROTEIN 1, MITOCHONDRIAL"/>
    <property type="match status" value="1"/>
</dbReference>
<dbReference type="InterPro" id="IPR058240">
    <property type="entry name" value="rSAM_sf"/>
</dbReference>
<dbReference type="Gene3D" id="3.30.750.200">
    <property type="match status" value="1"/>
</dbReference>
<feature type="domain" description="Radical SAM core" evidence="4">
    <location>
        <begin position="107"/>
        <end position="345"/>
    </location>
</feature>
<keyword evidence="2" id="KW-0004">4Fe-4S</keyword>
<dbReference type="SUPFAM" id="SSF102114">
    <property type="entry name" value="Radical SAM enzymes"/>
    <property type="match status" value="1"/>
</dbReference>
<evidence type="ECO:0000256" key="3">
    <source>
        <dbReference type="SAM" id="MobiDB-lite"/>
    </source>
</evidence>
<organism evidence="5 6">
    <name type="scientific">Eiseniibacteriota bacterium</name>
    <dbReference type="NCBI Taxonomy" id="2212470"/>
    <lineage>
        <taxon>Bacteria</taxon>
        <taxon>Candidatus Eiseniibacteriota</taxon>
    </lineage>
</organism>
<dbReference type="SFLD" id="SFLDS00029">
    <property type="entry name" value="Radical_SAM"/>
    <property type="match status" value="1"/>
</dbReference>
<dbReference type="GO" id="GO:0046872">
    <property type="term" value="F:metal ion binding"/>
    <property type="evidence" value="ECO:0007669"/>
    <property type="project" value="UniProtKB-UniRule"/>
</dbReference>
<keyword evidence="2" id="KW-0949">S-adenosyl-L-methionine</keyword>
<dbReference type="Proteomes" id="UP000316852">
    <property type="component" value="Unassembled WGS sequence"/>
</dbReference>
<feature type="compositionally biased region" description="Basic and acidic residues" evidence="3">
    <location>
        <begin position="22"/>
        <end position="42"/>
    </location>
</feature>
<feature type="region of interest" description="Disordered" evidence="3">
    <location>
        <begin position="1"/>
        <end position="87"/>
    </location>
</feature>
<proteinExistence type="inferred from homology"/>
<dbReference type="InterPro" id="IPR007197">
    <property type="entry name" value="rSAM"/>
</dbReference>
<keyword evidence="2" id="KW-0143">Chaperone</keyword>
<name>A0A538T9Z9_UNCEI</name>
<keyword evidence="2" id="KW-0408">Iron</keyword>
<comment type="similarity">
    <text evidence="1">Belongs to the anaerobic coproporphyrinogen-III oxidase family. HemW subfamily.</text>
</comment>
<feature type="region of interest" description="Disordered" evidence="3">
    <location>
        <begin position="486"/>
        <end position="510"/>
    </location>
</feature>
<dbReference type="NCBIfam" id="TIGR00539">
    <property type="entry name" value="hemN_rel"/>
    <property type="match status" value="1"/>
</dbReference>
<feature type="compositionally biased region" description="Basic and acidic residues" evidence="3">
    <location>
        <begin position="50"/>
        <end position="61"/>
    </location>
</feature>
<reference evidence="5 6" key="1">
    <citation type="journal article" date="2019" name="Nat. Microbiol.">
        <title>Mediterranean grassland soil C-N compound turnover is dependent on rainfall and depth, and is mediated by genomically divergent microorganisms.</title>
        <authorList>
            <person name="Diamond S."/>
            <person name="Andeer P.F."/>
            <person name="Li Z."/>
            <person name="Crits-Christoph A."/>
            <person name="Burstein D."/>
            <person name="Anantharaman K."/>
            <person name="Lane K.R."/>
            <person name="Thomas B.C."/>
            <person name="Pan C."/>
            <person name="Northen T.R."/>
            <person name="Banfield J.F."/>
        </authorList>
    </citation>
    <scope>NUCLEOTIDE SEQUENCE [LARGE SCALE GENOMIC DNA]</scope>
    <source>
        <strain evidence="5">WS_6</strain>
    </source>
</reference>
<dbReference type="InterPro" id="IPR006638">
    <property type="entry name" value="Elp3/MiaA/NifB-like_rSAM"/>
</dbReference>
<dbReference type="Pfam" id="PF04055">
    <property type="entry name" value="Radical_SAM"/>
    <property type="match status" value="1"/>
</dbReference>
<dbReference type="GO" id="GO:0051539">
    <property type="term" value="F:4 iron, 4 sulfur cluster binding"/>
    <property type="evidence" value="ECO:0007669"/>
    <property type="project" value="UniProtKB-UniRule"/>
</dbReference>
<evidence type="ECO:0000313" key="6">
    <source>
        <dbReference type="Proteomes" id="UP000316852"/>
    </source>
</evidence>
<dbReference type="GO" id="GO:0004109">
    <property type="term" value="F:coproporphyrinogen oxidase activity"/>
    <property type="evidence" value="ECO:0007669"/>
    <property type="project" value="InterPro"/>
</dbReference>
<dbReference type="PANTHER" id="PTHR13932">
    <property type="entry name" value="COPROPORPHYRINIGEN III OXIDASE"/>
    <property type="match status" value="1"/>
</dbReference>
<comment type="function">
    <text evidence="2">Probably acts as a heme chaperone, transferring heme to an unknown acceptor. Binds one molecule of heme per monomer, possibly covalently. Binds 1 [4Fe-4S] cluster. The cluster is coordinated with 3 cysteines and an exchangeable S-adenosyl-L-methionine.</text>
</comment>
<dbReference type="InterPro" id="IPR004559">
    <property type="entry name" value="HemW-like"/>
</dbReference>
<dbReference type="SFLD" id="SFLDF00562">
    <property type="entry name" value="HemN-like__clustered_with_heat"/>
    <property type="match status" value="1"/>
</dbReference>
<dbReference type="GO" id="GO:0005737">
    <property type="term" value="C:cytoplasm"/>
    <property type="evidence" value="ECO:0007669"/>
    <property type="project" value="UniProtKB-SubCell"/>
</dbReference>
<protein>
    <recommendedName>
        <fullName evidence="2">Heme chaperone HemW</fullName>
    </recommendedName>
</protein>
<evidence type="ECO:0000256" key="2">
    <source>
        <dbReference type="RuleBase" id="RU364116"/>
    </source>
</evidence>
<keyword evidence="2" id="KW-0349">Heme</keyword>
<accession>A0A538T9Z9</accession>
<gene>
    <name evidence="5" type="primary">hemW</name>
    <name evidence="5" type="ORF">E6K76_02110</name>
</gene>
<comment type="caution">
    <text evidence="5">The sequence shown here is derived from an EMBL/GenBank/DDBJ whole genome shotgun (WGS) entry which is preliminary data.</text>
</comment>